<protein>
    <recommendedName>
        <fullName evidence="3">Phage protein</fullName>
    </recommendedName>
</protein>
<organism evidence="1 2">
    <name type="scientific">Blautia intestinalis</name>
    <dbReference type="NCBI Taxonomy" id="2763028"/>
    <lineage>
        <taxon>Bacteria</taxon>
        <taxon>Bacillati</taxon>
        <taxon>Bacillota</taxon>
        <taxon>Clostridia</taxon>
        <taxon>Lachnospirales</taxon>
        <taxon>Lachnospiraceae</taxon>
        <taxon>Blautia</taxon>
    </lineage>
</organism>
<name>A0ABR7I5R7_9FIRM</name>
<reference evidence="1 2" key="1">
    <citation type="submission" date="2020-08" db="EMBL/GenBank/DDBJ databases">
        <title>Genome public.</title>
        <authorList>
            <person name="Liu C."/>
            <person name="Sun Q."/>
        </authorList>
    </citation>
    <scope>NUCLEOTIDE SEQUENCE [LARGE SCALE GENOMIC DNA]</scope>
    <source>
        <strain evidence="1 2">27-44</strain>
    </source>
</reference>
<dbReference type="Proteomes" id="UP000633936">
    <property type="component" value="Unassembled WGS sequence"/>
</dbReference>
<sequence length="95" mass="11248">MRTVPKNLTVEIKHYRDHRGCRYVCLEVRDSMGRARCSQFYMFNPRTGTWQYAEDGKLIEVAQERVYRDFLNTYKSLLSVEDLVSENLTVAEEGY</sequence>
<dbReference type="RefSeq" id="WP_118041281.1">
    <property type="nucleotide sequence ID" value="NZ_JACOQE010000016.1"/>
</dbReference>
<evidence type="ECO:0000313" key="1">
    <source>
        <dbReference type="EMBL" id="MBC5741857.1"/>
    </source>
</evidence>
<proteinExistence type="predicted"/>
<evidence type="ECO:0008006" key="3">
    <source>
        <dbReference type="Google" id="ProtNLM"/>
    </source>
</evidence>
<comment type="caution">
    <text evidence="1">The sequence shown here is derived from an EMBL/GenBank/DDBJ whole genome shotgun (WGS) entry which is preliminary data.</text>
</comment>
<keyword evidence="2" id="KW-1185">Reference proteome</keyword>
<dbReference type="EMBL" id="JACOQE010000016">
    <property type="protein sequence ID" value="MBC5741857.1"/>
    <property type="molecule type" value="Genomic_DNA"/>
</dbReference>
<evidence type="ECO:0000313" key="2">
    <source>
        <dbReference type="Proteomes" id="UP000633936"/>
    </source>
</evidence>
<accession>A0ABR7I5R7</accession>
<gene>
    <name evidence="1" type="ORF">H8Z79_15870</name>
</gene>